<evidence type="ECO:0000313" key="1">
    <source>
        <dbReference type="EMBL" id="MYL64958.1"/>
    </source>
</evidence>
<organism evidence="1 2">
    <name type="scientific">Guptibacillus hwajinpoensis</name>
    <dbReference type="NCBI Taxonomy" id="208199"/>
    <lineage>
        <taxon>Bacteria</taxon>
        <taxon>Bacillati</taxon>
        <taxon>Bacillota</taxon>
        <taxon>Bacilli</taxon>
        <taxon>Bacillales</taxon>
        <taxon>Guptibacillaceae</taxon>
        <taxon>Guptibacillus</taxon>
    </lineage>
</organism>
<reference evidence="1 2" key="1">
    <citation type="submission" date="2019-11" db="EMBL/GenBank/DDBJ databases">
        <title>Genome sequences of 17 halophilic strains isolated from different environments.</title>
        <authorList>
            <person name="Furrow R.E."/>
        </authorList>
    </citation>
    <scope>NUCLEOTIDE SEQUENCE [LARGE SCALE GENOMIC DNA]</scope>
    <source>
        <strain evidence="1 2">22506_14_FS</strain>
    </source>
</reference>
<comment type="caution">
    <text evidence="1">The sequence shown here is derived from an EMBL/GenBank/DDBJ whole genome shotgun (WGS) entry which is preliminary data.</text>
</comment>
<dbReference type="Proteomes" id="UP000447833">
    <property type="component" value="Unassembled WGS sequence"/>
</dbReference>
<sequence>MECNEHLLKMLVRDIVAKLPEKEKALYQFIDELEVRLIEAAATPDQYLNLLKKYSPYHEAANQFDISPYKARTMMHRIEWKIAANLEEKLQHIKWLEHPSHGKRVKKGYLVFK</sequence>
<dbReference type="EMBL" id="WMEY01000005">
    <property type="protein sequence ID" value="MYL64958.1"/>
    <property type="molecule type" value="Genomic_DNA"/>
</dbReference>
<proteinExistence type="predicted"/>
<gene>
    <name evidence="1" type="ORF">GLW07_16485</name>
</gene>
<protein>
    <submittedName>
        <fullName evidence="1">Uncharacterized protein</fullName>
    </submittedName>
</protein>
<name>A0A845F2I1_9BACL</name>
<evidence type="ECO:0000313" key="2">
    <source>
        <dbReference type="Proteomes" id="UP000447833"/>
    </source>
</evidence>
<accession>A0A845F2I1</accession>
<dbReference type="AlphaFoldDB" id="A0A845F2I1"/>
<dbReference type="RefSeq" id="WP_160920347.1">
    <property type="nucleotide sequence ID" value="NZ_WMEY01000005.1"/>
</dbReference>